<name>A0A2G5HD59_CERBT</name>
<evidence type="ECO:0000256" key="1">
    <source>
        <dbReference type="SAM" id="Phobius"/>
    </source>
</evidence>
<evidence type="ECO:0000313" key="5">
    <source>
        <dbReference type="Proteomes" id="UP001302367"/>
    </source>
</evidence>
<reference evidence="2 4" key="1">
    <citation type="submission" date="2015-10" db="EMBL/GenBank/DDBJ databases">
        <title>The cercosporin biosynthetic gene cluster was horizontally transferred to several fungal lineages and shown to be expanded in Cercospora beticola based on microsynteny with recipient genomes.</title>
        <authorList>
            <person name="De Jonge R."/>
            <person name="Ebert M.K."/>
            <person name="Suttle J.C."/>
            <person name="Jurick Ii W.M."/>
            <person name="Secor G.A."/>
            <person name="Thomma B.P."/>
            <person name="Van De Peer Y."/>
            <person name="Bolton M.D."/>
        </authorList>
    </citation>
    <scope>NUCLEOTIDE SEQUENCE [LARGE SCALE GENOMIC DNA]</scope>
    <source>
        <strain evidence="2 4">09-40</strain>
    </source>
</reference>
<gene>
    <name evidence="2" type="ORF">CB0940_11586</name>
    <name evidence="3" type="ORF">RHO25_013125</name>
</gene>
<keyword evidence="1" id="KW-1133">Transmembrane helix</keyword>
<keyword evidence="5" id="KW-1185">Reference proteome</keyword>
<evidence type="ECO:0000313" key="2">
    <source>
        <dbReference type="EMBL" id="PIA90480.1"/>
    </source>
</evidence>
<keyword evidence="1" id="KW-0472">Membrane</keyword>
<dbReference type="EMBL" id="CP134192">
    <property type="protein sequence ID" value="WPB08459.1"/>
    <property type="molecule type" value="Genomic_DNA"/>
</dbReference>
<evidence type="ECO:0000313" key="3">
    <source>
        <dbReference type="EMBL" id="WPB08459.1"/>
    </source>
</evidence>
<accession>A0A2G5HD59</accession>
<dbReference type="OrthoDB" id="10515865at2759"/>
<feature type="transmembrane region" description="Helical" evidence="1">
    <location>
        <begin position="161"/>
        <end position="179"/>
    </location>
</feature>
<sequence length="270" mass="28085">MDGFFSAVGAAANDIKPRLENAAGAFEGAGQSVAQAGHELGDNFNNAVAGTADDLKPHAEYTAEVAESIGQAAVEAGHEHAEKFSNAAAGTFNNLNAKLAETLSLINDHARSAVEEAEKRLAEFDAGAAMEEIKEKLQLAGLKLEELAQAALKFAEQNPGVIVMLTIAPLILIYPSLAWGPVLHLLGLTVGGPAAGGIFASLQSRFGTPGAMRTFQSAAMGGTGSLVMDIAVRGVVALAVGAIVVQRLVAFKESCDKQEQEKCEKDKKED</sequence>
<feature type="transmembrane region" description="Helical" evidence="1">
    <location>
        <begin position="230"/>
        <end position="250"/>
    </location>
</feature>
<dbReference type="AlphaFoldDB" id="A0A2G5HD59"/>
<dbReference type="EMBL" id="LKMD01000107">
    <property type="protein sequence ID" value="PIA90480.1"/>
    <property type="molecule type" value="Genomic_DNA"/>
</dbReference>
<dbReference type="Proteomes" id="UP000230605">
    <property type="component" value="Chromosome 9"/>
</dbReference>
<dbReference type="Proteomes" id="UP001302367">
    <property type="component" value="Chromosome 9"/>
</dbReference>
<proteinExistence type="predicted"/>
<evidence type="ECO:0000313" key="4">
    <source>
        <dbReference type="Proteomes" id="UP000230605"/>
    </source>
</evidence>
<keyword evidence="1" id="KW-0812">Transmembrane</keyword>
<protein>
    <submittedName>
        <fullName evidence="2">Uncharacterized protein</fullName>
    </submittedName>
</protein>
<organism evidence="2 4">
    <name type="scientific">Cercospora beticola</name>
    <name type="common">Sugarbeet leaf spot fungus</name>
    <dbReference type="NCBI Taxonomy" id="122368"/>
    <lineage>
        <taxon>Eukaryota</taxon>
        <taxon>Fungi</taxon>
        <taxon>Dikarya</taxon>
        <taxon>Ascomycota</taxon>
        <taxon>Pezizomycotina</taxon>
        <taxon>Dothideomycetes</taxon>
        <taxon>Dothideomycetidae</taxon>
        <taxon>Mycosphaerellales</taxon>
        <taxon>Mycosphaerellaceae</taxon>
        <taxon>Cercospora</taxon>
    </lineage>
</organism>
<dbReference type="Gene3D" id="1.20.120.20">
    <property type="entry name" value="Apolipoprotein"/>
    <property type="match status" value="1"/>
</dbReference>
<reference evidence="3 5" key="2">
    <citation type="submission" date="2023-09" db="EMBL/GenBank/DDBJ databases">
        <title>Complete-Gapless Cercospora beticola genome.</title>
        <authorList>
            <person name="Wyatt N.A."/>
            <person name="Spanner R.E."/>
            <person name="Bolton M.D."/>
        </authorList>
    </citation>
    <scope>NUCLEOTIDE SEQUENCE [LARGE SCALE GENOMIC DNA]</scope>
    <source>
        <strain evidence="3">Cb09-40</strain>
    </source>
</reference>